<dbReference type="Gene3D" id="3.40.50.300">
    <property type="entry name" value="P-loop containing nucleotide triphosphate hydrolases"/>
    <property type="match status" value="1"/>
</dbReference>
<proteinExistence type="predicted"/>
<dbReference type="InterPro" id="IPR045735">
    <property type="entry name" value="Spore_III_AA_AAA+_ATPase"/>
</dbReference>
<dbReference type="PANTHER" id="PTHR20953">
    <property type="entry name" value="KINASE-RELATED"/>
    <property type="match status" value="1"/>
</dbReference>
<feature type="domain" description="AAA+ ATPase" evidence="3">
    <location>
        <begin position="165"/>
        <end position="314"/>
    </location>
</feature>
<accession>A0ABV9Q3R0</accession>
<evidence type="ECO:0000313" key="4">
    <source>
        <dbReference type="EMBL" id="MFC4769141.1"/>
    </source>
</evidence>
<keyword evidence="5" id="KW-1185">Reference proteome</keyword>
<dbReference type="InterPro" id="IPR003593">
    <property type="entry name" value="AAA+_ATPase"/>
</dbReference>
<protein>
    <submittedName>
        <fullName evidence="4">Stage III sporulation protein AA</fullName>
    </submittedName>
</protein>
<keyword evidence="1" id="KW-0547">Nucleotide-binding</keyword>
<evidence type="ECO:0000313" key="5">
    <source>
        <dbReference type="Proteomes" id="UP001596002"/>
    </source>
</evidence>
<comment type="caution">
    <text evidence="4">The sequence shown here is derived from an EMBL/GenBank/DDBJ whole genome shotgun (WGS) entry which is preliminary data.</text>
</comment>
<evidence type="ECO:0000256" key="1">
    <source>
        <dbReference type="ARBA" id="ARBA00022741"/>
    </source>
</evidence>
<organism evidence="4 5">
    <name type="scientific">Effusibacillus consociatus</name>
    <dbReference type="NCBI Taxonomy" id="1117041"/>
    <lineage>
        <taxon>Bacteria</taxon>
        <taxon>Bacillati</taxon>
        <taxon>Bacillota</taxon>
        <taxon>Bacilli</taxon>
        <taxon>Bacillales</taxon>
        <taxon>Alicyclobacillaceae</taxon>
        <taxon>Effusibacillus</taxon>
    </lineage>
</organism>
<dbReference type="Proteomes" id="UP001596002">
    <property type="component" value="Unassembled WGS sequence"/>
</dbReference>
<keyword evidence="2" id="KW-0067">ATP-binding</keyword>
<evidence type="ECO:0000259" key="3">
    <source>
        <dbReference type="SMART" id="SM00382"/>
    </source>
</evidence>
<dbReference type="InterPro" id="IPR027417">
    <property type="entry name" value="P-loop_NTPase"/>
</dbReference>
<gene>
    <name evidence="4" type="primary">spoIIIAA</name>
    <name evidence="4" type="ORF">ACFO8Q_17560</name>
</gene>
<dbReference type="SMART" id="SM00382">
    <property type="entry name" value="AAA"/>
    <property type="match status" value="1"/>
</dbReference>
<sequence>MLPTASRNQIETAIRQQILPVLAPAIRSIISRTPPSVQFSLEEIRIRLGKPLQVYTHQGDYYLDPQGQPFRFLPKAYCVSEEDVAQTLQLLTRSSLYALEEELRRGFLTIAGGHRVGLAGRTILSAEGFVQTMKDITNLNIRVARQVQGVADPVKEYLMNPSGYKLYNTLIISPPQCGKTTLLRDLARQISDGSLHPKMKGLKVGIVDERSELAGCVNGVPQHSVGSRTDVLDGCPKAQGMLMMIRSMSPHVLITDEIGREEDRDAIQEAVHAGVHVIASAHGYNLAEIKNRPAIQSLFEAKVFSRFLVLSRRNGPVTLEGVYDKNGQRLYQREGRSEWSN</sequence>
<dbReference type="Pfam" id="PF19568">
    <property type="entry name" value="Spore_III_AA"/>
    <property type="match status" value="1"/>
</dbReference>
<name>A0ABV9Q3R0_9BACL</name>
<dbReference type="PANTHER" id="PTHR20953:SF3">
    <property type="entry name" value="P-LOOP CONTAINING NUCLEOSIDE TRIPHOSPHATE HYDROLASES SUPERFAMILY PROTEIN"/>
    <property type="match status" value="1"/>
</dbReference>
<dbReference type="SUPFAM" id="SSF52540">
    <property type="entry name" value="P-loop containing nucleoside triphosphate hydrolases"/>
    <property type="match status" value="1"/>
</dbReference>
<dbReference type="RefSeq" id="WP_380027328.1">
    <property type="nucleotide sequence ID" value="NZ_JBHSHC010000119.1"/>
</dbReference>
<dbReference type="EMBL" id="JBHSHC010000119">
    <property type="protein sequence ID" value="MFC4769141.1"/>
    <property type="molecule type" value="Genomic_DNA"/>
</dbReference>
<reference evidence="5" key="1">
    <citation type="journal article" date="2019" name="Int. J. Syst. Evol. Microbiol.">
        <title>The Global Catalogue of Microorganisms (GCM) 10K type strain sequencing project: providing services to taxonomists for standard genome sequencing and annotation.</title>
        <authorList>
            <consortium name="The Broad Institute Genomics Platform"/>
            <consortium name="The Broad Institute Genome Sequencing Center for Infectious Disease"/>
            <person name="Wu L."/>
            <person name="Ma J."/>
        </authorList>
    </citation>
    <scope>NUCLEOTIDE SEQUENCE [LARGE SCALE GENOMIC DNA]</scope>
    <source>
        <strain evidence="5">WYCCWR 12678</strain>
    </source>
</reference>
<evidence type="ECO:0000256" key="2">
    <source>
        <dbReference type="ARBA" id="ARBA00022840"/>
    </source>
</evidence>
<dbReference type="InterPro" id="IPR014217">
    <property type="entry name" value="Spore_III_AA"/>
</dbReference>
<dbReference type="NCBIfam" id="TIGR02858">
    <property type="entry name" value="spore_III_AA"/>
    <property type="match status" value="1"/>
</dbReference>